<organism evidence="2 3">
    <name type="scientific">Polaromonas eurypsychrophila</name>
    <dbReference type="NCBI Taxonomy" id="1614635"/>
    <lineage>
        <taxon>Bacteria</taxon>
        <taxon>Pseudomonadati</taxon>
        <taxon>Pseudomonadota</taxon>
        <taxon>Betaproteobacteria</taxon>
        <taxon>Burkholderiales</taxon>
        <taxon>Comamonadaceae</taxon>
        <taxon>Polaromonas</taxon>
    </lineage>
</organism>
<sequence length="98" mass="10602">MFVQAGGNDRQLRELEMTRHSFFRRGTLAAAGIAMWLGLSAAPGLAATDTAKKGAPAKKQGNTKFMPGSEETRKERATRLKRECKGRVNAGACEGYTN</sequence>
<dbReference type="Proteomes" id="UP000620596">
    <property type="component" value="Unassembled WGS sequence"/>
</dbReference>
<comment type="caution">
    <text evidence="2">The sequence shown here is derived from an EMBL/GenBank/DDBJ whole genome shotgun (WGS) entry which is preliminary data.</text>
</comment>
<reference evidence="2" key="2">
    <citation type="submission" date="2020-09" db="EMBL/GenBank/DDBJ databases">
        <authorList>
            <person name="Sun Q."/>
            <person name="Zhou Y."/>
        </authorList>
    </citation>
    <scope>NUCLEOTIDE SEQUENCE</scope>
    <source>
        <strain evidence="2">CGMCC 1.15322</strain>
    </source>
</reference>
<feature type="compositionally biased region" description="Basic and acidic residues" evidence="1">
    <location>
        <begin position="70"/>
        <end position="83"/>
    </location>
</feature>
<name>A0A916SDG3_9BURK</name>
<evidence type="ECO:0000313" key="3">
    <source>
        <dbReference type="Proteomes" id="UP000620596"/>
    </source>
</evidence>
<feature type="region of interest" description="Disordered" evidence="1">
    <location>
        <begin position="51"/>
        <end position="83"/>
    </location>
</feature>
<reference evidence="2" key="1">
    <citation type="journal article" date="2014" name="Int. J. Syst. Evol. Microbiol.">
        <title>Complete genome sequence of Corynebacterium casei LMG S-19264T (=DSM 44701T), isolated from a smear-ripened cheese.</title>
        <authorList>
            <consortium name="US DOE Joint Genome Institute (JGI-PGF)"/>
            <person name="Walter F."/>
            <person name="Albersmeier A."/>
            <person name="Kalinowski J."/>
            <person name="Ruckert C."/>
        </authorList>
    </citation>
    <scope>NUCLEOTIDE SEQUENCE</scope>
    <source>
        <strain evidence="2">CGMCC 1.15322</strain>
    </source>
</reference>
<evidence type="ECO:0000256" key="1">
    <source>
        <dbReference type="SAM" id="MobiDB-lite"/>
    </source>
</evidence>
<evidence type="ECO:0000313" key="2">
    <source>
        <dbReference type="EMBL" id="GGA92186.1"/>
    </source>
</evidence>
<proteinExistence type="predicted"/>
<gene>
    <name evidence="2" type="ORF">GCM10011496_11480</name>
</gene>
<protein>
    <submittedName>
        <fullName evidence="2">Uncharacterized protein</fullName>
    </submittedName>
</protein>
<dbReference type="EMBL" id="BMIG01000003">
    <property type="protein sequence ID" value="GGA92186.1"/>
    <property type="molecule type" value="Genomic_DNA"/>
</dbReference>
<accession>A0A916SDG3</accession>
<dbReference type="AlphaFoldDB" id="A0A916SDG3"/>
<keyword evidence="3" id="KW-1185">Reference proteome</keyword>